<sequence>MTPEARISAAIEVLDRVLEGQPAEQSLLRWSRASRFAGSGDRAAVRDLVFDALRRRNSLAAAGGALTGRGLMIGLIRLDGRDPAQVFTGQGHAPAPLTEAEAVGADDTAAVDLPHWLLPLWRGALGDDADLMAQMMTERAPVWLRVNPRRGDRQQAIASLAADGIDAVADDRLQTALKVTANERRLSQSTAYRDGLVELQDLSPQLACAALPLSPGQRVLDYCAGGGGKALALASRMQPLRMTAHDADPARMADLPARAKRAGVKIEVATGVTGAFDLVVTDVPCSGSGTWRRTPDQKWRLTRAKLDEVIAVQADILRKAAPHVRPGGHLAYMTCSVFEEENGAQIDRFLQQSGFTETLRQRWTPIDASDGFFLSLSRRDG</sequence>
<dbReference type="InterPro" id="IPR054728">
    <property type="entry name" value="RsmB-like_ferredoxin"/>
</dbReference>
<evidence type="ECO:0000256" key="3">
    <source>
        <dbReference type="ARBA" id="ARBA00022691"/>
    </source>
</evidence>
<comment type="similarity">
    <text evidence="5">Belongs to the class I-like SAM-binding methyltransferase superfamily. RsmB/NOP family.</text>
</comment>
<feature type="active site" description="Nucleophile" evidence="5">
    <location>
        <position position="335"/>
    </location>
</feature>
<keyword evidence="8" id="KW-1185">Reference proteome</keyword>
<dbReference type="PANTHER" id="PTHR22807:SF53">
    <property type="entry name" value="RIBOSOMAL RNA SMALL SUBUNIT METHYLTRANSFERASE B-RELATED"/>
    <property type="match status" value="1"/>
</dbReference>
<evidence type="ECO:0000313" key="7">
    <source>
        <dbReference type="EMBL" id="MBK4215446.1"/>
    </source>
</evidence>
<proteinExistence type="inferred from homology"/>
<keyword evidence="1 5" id="KW-0489">Methyltransferase</keyword>
<evidence type="ECO:0000256" key="2">
    <source>
        <dbReference type="ARBA" id="ARBA00022679"/>
    </source>
</evidence>
<dbReference type="CDD" id="cd02440">
    <property type="entry name" value="AdoMet_MTases"/>
    <property type="match status" value="1"/>
</dbReference>
<comment type="caution">
    <text evidence="7">The sequence shown here is derived from an EMBL/GenBank/DDBJ whole genome shotgun (WGS) entry which is preliminary data.</text>
</comment>
<feature type="binding site" evidence="5">
    <location>
        <position position="246"/>
    </location>
    <ligand>
        <name>S-adenosyl-L-methionine</name>
        <dbReference type="ChEBI" id="CHEBI:59789"/>
    </ligand>
</feature>
<keyword evidence="4 5" id="KW-0694">RNA-binding</keyword>
<evidence type="ECO:0000256" key="4">
    <source>
        <dbReference type="ARBA" id="ARBA00022884"/>
    </source>
</evidence>
<dbReference type="InterPro" id="IPR049560">
    <property type="entry name" value="MeTrfase_RsmB-F_NOP2_cat"/>
</dbReference>
<feature type="domain" description="SAM-dependent MTase RsmB/NOP-type" evidence="6">
    <location>
        <begin position="132"/>
        <end position="381"/>
    </location>
</feature>
<evidence type="ECO:0000259" key="6">
    <source>
        <dbReference type="PROSITE" id="PS51686"/>
    </source>
</evidence>
<dbReference type="PANTHER" id="PTHR22807">
    <property type="entry name" value="NOP2 YEAST -RELATED NOL1/NOP2/FMU SUN DOMAIN-CONTAINING"/>
    <property type="match status" value="1"/>
</dbReference>
<dbReference type="InterPro" id="IPR029063">
    <property type="entry name" value="SAM-dependent_MTases_sf"/>
</dbReference>
<dbReference type="EMBL" id="JAEPRQ010000001">
    <property type="protein sequence ID" value="MBK4215446.1"/>
    <property type="molecule type" value="Genomic_DNA"/>
</dbReference>
<dbReference type="RefSeq" id="WP_200684440.1">
    <property type="nucleotide sequence ID" value="NZ_JAEPRQ010000001.1"/>
</dbReference>
<keyword evidence="2 5" id="KW-0808">Transferase</keyword>
<evidence type="ECO:0000256" key="1">
    <source>
        <dbReference type="ARBA" id="ARBA00022603"/>
    </source>
</evidence>
<evidence type="ECO:0000256" key="5">
    <source>
        <dbReference type="PROSITE-ProRule" id="PRU01023"/>
    </source>
</evidence>
<name>A0A934VU51_9RHOB</name>
<dbReference type="Gene3D" id="3.40.50.150">
    <property type="entry name" value="Vaccinia Virus protein VP39"/>
    <property type="match status" value="1"/>
</dbReference>
<dbReference type="SUPFAM" id="SSF53335">
    <property type="entry name" value="S-adenosyl-L-methionine-dependent methyltransferases"/>
    <property type="match status" value="1"/>
</dbReference>
<dbReference type="Pfam" id="PF01189">
    <property type="entry name" value="Methyltr_RsmB-F"/>
    <property type="match status" value="1"/>
</dbReference>
<dbReference type="PROSITE" id="PS51686">
    <property type="entry name" value="SAM_MT_RSMB_NOP"/>
    <property type="match status" value="1"/>
</dbReference>
<protein>
    <submittedName>
        <fullName evidence="7">RsmB/NOP family class I SAM-dependent RNA methyltransferase</fullName>
    </submittedName>
</protein>
<organism evidence="7 8">
    <name type="scientific">Paracoccus caeni</name>
    <dbReference type="NCBI Taxonomy" id="657651"/>
    <lineage>
        <taxon>Bacteria</taxon>
        <taxon>Pseudomonadati</taxon>
        <taxon>Pseudomonadota</taxon>
        <taxon>Alphaproteobacteria</taxon>
        <taxon>Rhodobacterales</taxon>
        <taxon>Paracoccaceae</taxon>
        <taxon>Paracoccus</taxon>
    </lineage>
</organism>
<evidence type="ECO:0000313" key="8">
    <source>
        <dbReference type="Proteomes" id="UP000640485"/>
    </source>
</evidence>
<dbReference type="GO" id="GO:0003723">
    <property type="term" value="F:RNA binding"/>
    <property type="evidence" value="ECO:0007669"/>
    <property type="project" value="UniProtKB-UniRule"/>
</dbReference>
<reference evidence="7" key="1">
    <citation type="submission" date="2021-01" db="EMBL/GenBank/DDBJ databases">
        <title>Paracoccus amoyensis sp. nov., isolated from the surface seawater along the coast of Xiamen Island, China.</title>
        <authorList>
            <person name="Lyu L."/>
        </authorList>
    </citation>
    <scope>NUCLEOTIDE SEQUENCE</scope>
    <source>
        <strain evidence="7">MJ17</strain>
    </source>
</reference>
<dbReference type="InterPro" id="IPR001678">
    <property type="entry name" value="MeTrfase_RsmB-F_NOP2_dom"/>
</dbReference>
<dbReference type="AlphaFoldDB" id="A0A934VU51"/>
<dbReference type="Pfam" id="PF22458">
    <property type="entry name" value="RsmF-B_ferredox"/>
    <property type="match status" value="1"/>
</dbReference>
<dbReference type="GO" id="GO:0008173">
    <property type="term" value="F:RNA methyltransferase activity"/>
    <property type="evidence" value="ECO:0007669"/>
    <property type="project" value="InterPro"/>
</dbReference>
<feature type="binding site" evidence="5">
    <location>
        <position position="282"/>
    </location>
    <ligand>
        <name>S-adenosyl-L-methionine</name>
        <dbReference type="ChEBI" id="CHEBI:59789"/>
    </ligand>
</feature>
<keyword evidence="3 5" id="KW-0949">S-adenosyl-L-methionine</keyword>
<dbReference type="Proteomes" id="UP000640485">
    <property type="component" value="Unassembled WGS sequence"/>
</dbReference>
<comment type="caution">
    <text evidence="5">Lacks conserved residue(s) required for the propagation of feature annotation.</text>
</comment>
<gene>
    <name evidence="7" type="ORF">JJJ17_05850</name>
</gene>
<dbReference type="GO" id="GO:0001510">
    <property type="term" value="P:RNA methylation"/>
    <property type="evidence" value="ECO:0007669"/>
    <property type="project" value="InterPro"/>
</dbReference>
<dbReference type="PRINTS" id="PR02008">
    <property type="entry name" value="RCMTFAMILY"/>
</dbReference>
<accession>A0A934VU51</accession>
<dbReference type="InterPro" id="IPR023267">
    <property type="entry name" value="RCMT"/>
</dbReference>